<organism evidence="1">
    <name type="scientific">Solanum lycopersicum</name>
    <name type="common">Tomato</name>
    <name type="synonym">Lycopersicon esculentum</name>
    <dbReference type="NCBI Taxonomy" id="4081"/>
    <lineage>
        <taxon>Eukaryota</taxon>
        <taxon>Viridiplantae</taxon>
        <taxon>Streptophyta</taxon>
        <taxon>Embryophyta</taxon>
        <taxon>Tracheophyta</taxon>
        <taxon>Spermatophyta</taxon>
        <taxon>Magnoliopsida</taxon>
        <taxon>eudicotyledons</taxon>
        <taxon>Gunneridae</taxon>
        <taxon>Pentapetalae</taxon>
        <taxon>asterids</taxon>
        <taxon>lamiids</taxon>
        <taxon>Solanales</taxon>
        <taxon>Solanaceae</taxon>
        <taxon>Solanoideae</taxon>
        <taxon>Solaneae</taxon>
        <taxon>Solanum</taxon>
        <taxon>Solanum subgen. Lycopersicon</taxon>
    </lineage>
</organism>
<dbReference type="Proteomes" id="UP000004994">
    <property type="component" value="Chromosome 3"/>
</dbReference>
<keyword evidence="2" id="KW-1185">Reference proteome</keyword>
<protein>
    <submittedName>
        <fullName evidence="1">Uncharacterized protein</fullName>
    </submittedName>
</protein>
<evidence type="ECO:0000313" key="2">
    <source>
        <dbReference type="Proteomes" id="UP000004994"/>
    </source>
</evidence>
<evidence type="ECO:0000313" key="1">
    <source>
        <dbReference type="EnsemblPlants" id="Solyc03g095845.1.1"/>
    </source>
</evidence>
<reference evidence="1" key="2">
    <citation type="submission" date="2019-01" db="UniProtKB">
        <authorList>
            <consortium name="EnsemblPlants"/>
        </authorList>
    </citation>
    <scope>IDENTIFICATION</scope>
    <source>
        <strain evidence="1">cv. Heinz 1706</strain>
    </source>
</reference>
<dbReference type="AlphaFoldDB" id="A0A3Q7FPG7"/>
<proteinExistence type="predicted"/>
<dbReference type="EnsemblPlants" id="Solyc03g095845.1.1">
    <property type="protein sequence ID" value="Solyc03g095845.1.1"/>
    <property type="gene ID" value="Solyc03g095845.1"/>
</dbReference>
<name>A0A3Q7FPG7_SOLLC</name>
<accession>A0A3Q7FPG7</accession>
<sequence>MIGVSFSTRRTGDPWESFVQNIEHEVQVFALECSILGTLSVSGTPKLIFQIANVIGSIYKCRIHRNGMIVGMDHLTYKKDSPN</sequence>
<dbReference type="Gramene" id="Solyc03g095845.1.1">
    <property type="protein sequence ID" value="Solyc03g095845.1.1"/>
    <property type="gene ID" value="Solyc03g095845.1"/>
</dbReference>
<dbReference type="InParanoid" id="A0A3Q7FPG7"/>
<reference evidence="1" key="1">
    <citation type="journal article" date="2012" name="Nature">
        <title>The tomato genome sequence provides insights into fleshy fruit evolution.</title>
        <authorList>
            <consortium name="Tomato Genome Consortium"/>
        </authorList>
    </citation>
    <scope>NUCLEOTIDE SEQUENCE [LARGE SCALE GENOMIC DNA]</scope>
    <source>
        <strain evidence="1">cv. Heinz 1706</strain>
    </source>
</reference>